<evidence type="ECO:0000256" key="1">
    <source>
        <dbReference type="ARBA" id="ARBA00022722"/>
    </source>
</evidence>
<keyword evidence="4 10" id="KW-0378">Hydrolase</keyword>
<gene>
    <name evidence="10" type="primary">cas1</name>
    <name evidence="11" type="ORF">C5O25_11225</name>
</gene>
<keyword evidence="2 10" id="KW-0479">Metal-binding</keyword>
<evidence type="ECO:0000256" key="7">
    <source>
        <dbReference type="ARBA" id="ARBA00023125"/>
    </source>
</evidence>
<dbReference type="Proteomes" id="UP000244925">
    <property type="component" value="Unassembled WGS sequence"/>
</dbReference>
<feature type="binding site" evidence="10">
    <location>
        <position position="249"/>
    </location>
    <ligand>
        <name>Mn(2+)</name>
        <dbReference type="ChEBI" id="CHEBI:29035"/>
    </ligand>
</feature>
<keyword evidence="12" id="KW-1185">Reference proteome</keyword>
<evidence type="ECO:0000256" key="4">
    <source>
        <dbReference type="ARBA" id="ARBA00022801"/>
    </source>
</evidence>
<feature type="binding site" evidence="10">
    <location>
        <position position="234"/>
    </location>
    <ligand>
        <name>Mn(2+)</name>
        <dbReference type="ChEBI" id="CHEBI:29035"/>
    </ligand>
</feature>
<dbReference type="GO" id="GO:0003677">
    <property type="term" value="F:DNA binding"/>
    <property type="evidence" value="ECO:0007669"/>
    <property type="project" value="UniProtKB-KW"/>
</dbReference>
<name>A0A2V1IVF6_9BACT</name>
<keyword evidence="1 10" id="KW-0540">Nuclease</keyword>
<dbReference type="Pfam" id="PF01867">
    <property type="entry name" value="Cas_Cas1"/>
    <property type="match status" value="1"/>
</dbReference>
<evidence type="ECO:0000313" key="11">
    <source>
        <dbReference type="EMBL" id="PWB06144.1"/>
    </source>
</evidence>
<feature type="binding site" evidence="10">
    <location>
        <position position="166"/>
    </location>
    <ligand>
        <name>Mn(2+)</name>
        <dbReference type="ChEBI" id="CHEBI:29035"/>
    </ligand>
</feature>
<keyword evidence="8 10" id="KW-0464">Manganese</keyword>
<dbReference type="InterPro" id="IPR050646">
    <property type="entry name" value="Cas1"/>
</dbReference>
<dbReference type="GO" id="GO:0043571">
    <property type="term" value="P:maintenance of CRISPR repeat elements"/>
    <property type="evidence" value="ECO:0007669"/>
    <property type="project" value="UniProtKB-UniRule"/>
</dbReference>
<evidence type="ECO:0000256" key="6">
    <source>
        <dbReference type="ARBA" id="ARBA00023118"/>
    </source>
</evidence>
<dbReference type="GO" id="GO:0051607">
    <property type="term" value="P:defense response to virus"/>
    <property type="evidence" value="ECO:0007669"/>
    <property type="project" value="UniProtKB-UniRule"/>
</dbReference>
<dbReference type="NCBIfam" id="TIGR03640">
    <property type="entry name" value="cas1_DVULG"/>
    <property type="match status" value="1"/>
</dbReference>
<comment type="cofactor">
    <cofactor evidence="10">
        <name>Mg(2+)</name>
        <dbReference type="ChEBI" id="CHEBI:18420"/>
    </cofactor>
    <cofactor evidence="10">
        <name>Mn(2+)</name>
        <dbReference type="ChEBI" id="CHEBI:29035"/>
    </cofactor>
</comment>
<keyword evidence="3 10" id="KW-0255">Endonuclease</keyword>
<evidence type="ECO:0000313" key="12">
    <source>
        <dbReference type="Proteomes" id="UP000244925"/>
    </source>
</evidence>
<dbReference type="InterPro" id="IPR042206">
    <property type="entry name" value="CRISPR-assoc_Cas1_C"/>
</dbReference>
<keyword evidence="5 10" id="KW-0460">Magnesium</keyword>
<dbReference type="HAMAP" id="MF_01470">
    <property type="entry name" value="Cas1"/>
    <property type="match status" value="1"/>
</dbReference>
<proteinExistence type="inferred from homology"/>
<dbReference type="Gene3D" id="1.20.120.920">
    <property type="entry name" value="CRISPR-associated endonuclease Cas1, C-terminal domain"/>
    <property type="match status" value="1"/>
</dbReference>
<dbReference type="AlphaFoldDB" id="A0A2V1IVF6"/>
<comment type="function">
    <text evidence="10">CRISPR (clustered regularly interspaced short palindromic repeat), is an adaptive immune system that provides protection against mobile genetic elements (viruses, transposable elements and conjugative plasmids). CRISPR clusters contain spacers, sequences complementary to antecedent mobile elements, and target invading nucleic acids. CRISPR clusters are transcribed and processed into CRISPR RNA (crRNA). Acts as a dsDNA endonuclease. Involved in the integration of spacer DNA into the CRISPR cassette.</text>
</comment>
<dbReference type="InterPro" id="IPR019856">
    <property type="entry name" value="CRISPR-assoc_Cas1_DVULG"/>
</dbReference>
<dbReference type="PANTHER" id="PTHR34353">
    <property type="entry name" value="CRISPR-ASSOCIATED ENDONUCLEASE CAS1 1"/>
    <property type="match status" value="1"/>
</dbReference>
<dbReference type="EC" id="3.1.-.-" evidence="10"/>
<dbReference type="EMBL" id="PUBV01000033">
    <property type="protein sequence ID" value="PWB06144.1"/>
    <property type="molecule type" value="Genomic_DNA"/>
</dbReference>
<evidence type="ECO:0000256" key="8">
    <source>
        <dbReference type="ARBA" id="ARBA00023211"/>
    </source>
</evidence>
<dbReference type="PANTHER" id="PTHR34353:SF2">
    <property type="entry name" value="CRISPR-ASSOCIATED ENDONUCLEASE CAS1 1"/>
    <property type="match status" value="1"/>
</dbReference>
<evidence type="ECO:0000256" key="3">
    <source>
        <dbReference type="ARBA" id="ARBA00022759"/>
    </source>
</evidence>
<evidence type="ECO:0000256" key="2">
    <source>
        <dbReference type="ARBA" id="ARBA00022723"/>
    </source>
</evidence>
<sequence length="347" mass="38793">MKRLLNTLYVTTPDAYLSKDGTNVVISSQQKILFRMPIQNIQSIITFGYQGASPGLMRLCSENGVALSFFTTAGRFVARVQGPQTGNILLRRSQFQNAGDTDYCRRLASSFVLAKIHNARMTLRRFVRDYPSDEGVSAVADAAESLKNMSRLIIRSVSVDEVRGHEGQAASIYFGVMHHLILNKDRCFAFARRVKHPPTDCVNAMLSFGYTLLAHDCGAALEGVGLDPYMGVLHSVRPGRMSLALDLMEEFRSWLVDRFVISLINTRHIRASDFTPAAGDGAVGSVSLTEDGRKKYLTMWQNRKKTEIIHPFLQEKVPIGLLPHIQALLLTRYMRGDMSDYAPFLVK</sequence>
<keyword evidence="7 10" id="KW-0238">DNA-binding</keyword>
<keyword evidence="6 10" id="KW-0051">Antiviral defense</keyword>
<comment type="subunit">
    <text evidence="9 10">Homodimer, forms a heterotetramer with a Cas2 homodimer.</text>
</comment>
<dbReference type="GO" id="GO:0004520">
    <property type="term" value="F:DNA endonuclease activity"/>
    <property type="evidence" value="ECO:0007669"/>
    <property type="project" value="InterPro"/>
</dbReference>
<evidence type="ECO:0000256" key="5">
    <source>
        <dbReference type="ARBA" id="ARBA00022842"/>
    </source>
</evidence>
<evidence type="ECO:0000256" key="10">
    <source>
        <dbReference type="HAMAP-Rule" id="MF_01470"/>
    </source>
</evidence>
<protein>
    <recommendedName>
        <fullName evidence="10">CRISPR-associated endonuclease Cas1</fullName>
        <ecNumber evidence="10">3.1.-.-</ecNumber>
    </recommendedName>
</protein>
<dbReference type="Gene3D" id="3.100.10.20">
    <property type="entry name" value="CRISPR-associated endonuclease Cas1, N-terminal domain"/>
    <property type="match status" value="1"/>
</dbReference>
<organism evidence="11 12">
    <name type="scientific">Paramuribaculum intestinale</name>
    <dbReference type="NCBI Taxonomy" id="2094151"/>
    <lineage>
        <taxon>Bacteria</taxon>
        <taxon>Pseudomonadati</taxon>
        <taxon>Bacteroidota</taxon>
        <taxon>Bacteroidia</taxon>
        <taxon>Bacteroidales</taxon>
        <taxon>Muribaculaceae</taxon>
        <taxon>Paramuribaculum</taxon>
    </lineage>
</organism>
<comment type="caution">
    <text evidence="11">The sequence shown here is derived from an EMBL/GenBank/DDBJ whole genome shotgun (WGS) entry which is preliminary data.</text>
</comment>
<dbReference type="RefSeq" id="WP_107036833.1">
    <property type="nucleotide sequence ID" value="NZ_PUBV01000033.1"/>
</dbReference>
<dbReference type="NCBIfam" id="TIGR00287">
    <property type="entry name" value="cas1"/>
    <property type="match status" value="1"/>
</dbReference>
<accession>A0A2V1IVF6</accession>
<dbReference type="InterPro" id="IPR042211">
    <property type="entry name" value="CRISPR-assoc_Cas1_N"/>
</dbReference>
<reference evidence="12" key="1">
    <citation type="submission" date="2018-02" db="EMBL/GenBank/DDBJ databases">
        <authorList>
            <person name="Clavel T."/>
            <person name="Strowig T."/>
        </authorList>
    </citation>
    <scope>NUCLEOTIDE SEQUENCE [LARGE SCALE GENOMIC DNA]</scope>
    <source>
        <strain evidence="12">DSM 100764</strain>
    </source>
</reference>
<dbReference type="GO" id="GO:0016787">
    <property type="term" value="F:hydrolase activity"/>
    <property type="evidence" value="ECO:0007669"/>
    <property type="project" value="UniProtKB-KW"/>
</dbReference>
<comment type="similarity">
    <text evidence="10">Belongs to the CRISPR-associated endonuclease Cas1 family.</text>
</comment>
<dbReference type="InterPro" id="IPR002729">
    <property type="entry name" value="CRISPR-assoc_Cas1"/>
</dbReference>
<dbReference type="GO" id="GO:0046872">
    <property type="term" value="F:metal ion binding"/>
    <property type="evidence" value="ECO:0007669"/>
    <property type="project" value="UniProtKB-UniRule"/>
</dbReference>
<evidence type="ECO:0000256" key="9">
    <source>
        <dbReference type="ARBA" id="ARBA00038592"/>
    </source>
</evidence>